<dbReference type="PANTHER" id="PTHR37351">
    <property type="entry name" value="C-X-C MOTIF CHEMOKINE 17"/>
    <property type="match status" value="1"/>
</dbReference>
<dbReference type="PANTHER" id="PTHR37351:SF1">
    <property type="entry name" value="C-X-C MOTIF CHEMOKINE 17"/>
    <property type="match status" value="1"/>
</dbReference>
<name>A0A8J6GA61_MICOH</name>
<keyword evidence="2" id="KW-0732">Signal</keyword>
<feature type="region of interest" description="Disordered" evidence="1">
    <location>
        <begin position="32"/>
        <end position="73"/>
    </location>
</feature>
<evidence type="ECO:0000313" key="3">
    <source>
        <dbReference type="EMBL" id="KAH0507125.1"/>
    </source>
</evidence>
<dbReference type="AlphaFoldDB" id="A0A8J6GA61"/>
<dbReference type="EMBL" id="JAATJU010023718">
    <property type="protein sequence ID" value="KAH0507125.1"/>
    <property type="molecule type" value="Genomic_DNA"/>
</dbReference>
<dbReference type="GO" id="GO:0010759">
    <property type="term" value="P:positive regulation of macrophage chemotaxis"/>
    <property type="evidence" value="ECO:0007669"/>
    <property type="project" value="TreeGrafter"/>
</dbReference>
<dbReference type="GO" id="GO:0005615">
    <property type="term" value="C:extracellular space"/>
    <property type="evidence" value="ECO:0007669"/>
    <property type="project" value="TreeGrafter"/>
</dbReference>
<dbReference type="Pfam" id="PF15211">
    <property type="entry name" value="CXCL17"/>
    <property type="match status" value="1"/>
</dbReference>
<proteinExistence type="predicted"/>
<accession>A0A8J6GA61</accession>
<evidence type="ECO:0000256" key="1">
    <source>
        <dbReference type="SAM" id="MobiDB-lite"/>
    </source>
</evidence>
<dbReference type="GO" id="GO:0090026">
    <property type="term" value="P:positive regulation of monocyte chemotaxis"/>
    <property type="evidence" value="ECO:0007669"/>
    <property type="project" value="TreeGrafter"/>
</dbReference>
<feature type="compositionally biased region" description="Basic residues" evidence="1">
    <location>
        <begin position="57"/>
        <end position="71"/>
    </location>
</feature>
<dbReference type="GO" id="GO:0050728">
    <property type="term" value="P:negative regulation of inflammatory response"/>
    <property type="evidence" value="ECO:0007669"/>
    <property type="project" value="TreeGrafter"/>
</dbReference>
<feature type="compositionally biased region" description="Basic and acidic residues" evidence="1">
    <location>
        <begin position="41"/>
        <end position="56"/>
    </location>
</feature>
<dbReference type="InterPro" id="IPR029183">
    <property type="entry name" value="CXCL17"/>
</dbReference>
<evidence type="ECO:0000256" key="2">
    <source>
        <dbReference type="SAM" id="SignalP"/>
    </source>
</evidence>
<sequence length="90" mass="10472">MKVLVSAFLLLLPAMLTVSSRPNPDWFLRAPKRKSTPVLESPKKQCPCDHVKDSEKKNRHQKHHRKPKRPSRTCQQFLKRCQLASFSLPL</sequence>
<feature type="signal peptide" evidence="2">
    <location>
        <begin position="1"/>
        <end position="19"/>
    </location>
</feature>
<protein>
    <submittedName>
        <fullName evidence="3">VEGF coregulated chemokine 1</fullName>
    </submittedName>
</protein>
<organism evidence="3 4">
    <name type="scientific">Microtus ochrogaster</name>
    <name type="common">Prairie vole</name>
    <dbReference type="NCBI Taxonomy" id="79684"/>
    <lineage>
        <taxon>Eukaryota</taxon>
        <taxon>Metazoa</taxon>
        <taxon>Chordata</taxon>
        <taxon>Craniata</taxon>
        <taxon>Vertebrata</taxon>
        <taxon>Euteleostomi</taxon>
        <taxon>Mammalia</taxon>
        <taxon>Eutheria</taxon>
        <taxon>Euarchontoglires</taxon>
        <taxon>Glires</taxon>
        <taxon>Rodentia</taxon>
        <taxon>Myomorpha</taxon>
        <taxon>Muroidea</taxon>
        <taxon>Cricetidae</taxon>
        <taxon>Arvicolinae</taxon>
        <taxon>Microtus</taxon>
    </lineage>
</organism>
<dbReference type="Proteomes" id="UP000710432">
    <property type="component" value="Unassembled WGS sequence"/>
</dbReference>
<dbReference type="GO" id="GO:0010575">
    <property type="term" value="P:positive regulation of vascular endothelial growth factor production"/>
    <property type="evidence" value="ECO:0007669"/>
    <property type="project" value="TreeGrafter"/>
</dbReference>
<feature type="chain" id="PRO_5035145246" evidence="2">
    <location>
        <begin position="20"/>
        <end position="90"/>
    </location>
</feature>
<gene>
    <name evidence="3" type="ORF">LTLLF_170020</name>
</gene>
<evidence type="ECO:0000313" key="4">
    <source>
        <dbReference type="Proteomes" id="UP000710432"/>
    </source>
</evidence>
<dbReference type="GO" id="GO:0048246">
    <property type="term" value="P:macrophage chemotaxis"/>
    <property type="evidence" value="ECO:0007669"/>
    <property type="project" value="TreeGrafter"/>
</dbReference>
<reference evidence="3" key="1">
    <citation type="submission" date="2020-03" db="EMBL/GenBank/DDBJ databases">
        <title>Studies in the Genomics of Life Span.</title>
        <authorList>
            <person name="Glass D."/>
        </authorList>
    </citation>
    <scope>NUCLEOTIDE SEQUENCE</scope>
    <source>
        <strain evidence="3">LTLLF</strain>
        <tissue evidence="3">Muscle</tissue>
    </source>
</reference>
<comment type="caution">
    <text evidence="3">The sequence shown here is derived from an EMBL/GenBank/DDBJ whole genome shotgun (WGS) entry which is preliminary data.</text>
</comment>